<dbReference type="RefSeq" id="XP_065658568.1">
    <property type="nucleotide sequence ID" value="XM_065802496.1"/>
</dbReference>
<evidence type="ECO:0000313" key="1">
    <source>
        <dbReference type="Proteomes" id="UP001652625"/>
    </source>
</evidence>
<organism evidence="1 2">
    <name type="scientific">Hydra vulgaris</name>
    <name type="common">Hydra</name>
    <name type="synonym">Hydra attenuata</name>
    <dbReference type="NCBI Taxonomy" id="6087"/>
    <lineage>
        <taxon>Eukaryota</taxon>
        <taxon>Metazoa</taxon>
        <taxon>Cnidaria</taxon>
        <taxon>Hydrozoa</taxon>
        <taxon>Hydroidolina</taxon>
        <taxon>Anthoathecata</taxon>
        <taxon>Aplanulata</taxon>
        <taxon>Hydridae</taxon>
        <taxon>Hydra</taxon>
    </lineage>
</organism>
<proteinExistence type="predicted"/>
<dbReference type="Proteomes" id="UP001652625">
    <property type="component" value="Chromosome 08"/>
</dbReference>
<dbReference type="GeneID" id="136083091"/>
<name>A0ABM4CA77_HYDVU</name>
<protein>
    <submittedName>
        <fullName evidence="2">Uncharacterized protein LOC136083091</fullName>
    </submittedName>
</protein>
<dbReference type="PANTHER" id="PTHR33053:SF9">
    <property type="entry name" value="AGAP000105-PA"/>
    <property type="match status" value="1"/>
</dbReference>
<accession>A0ABM4CA77</accession>
<evidence type="ECO:0000313" key="2">
    <source>
        <dbReference type="RefSeq" id="XP_065658568.1"/>
    </source>
</evidence>
<reference evidence="2" key="1">
    <citation type="submission" date="2025-08" db="UniProtKB">
        <authorList>
            <consortium name="RefSeq"/>
        </authorList>
    </citation>
    <scope>IDENTIFICATION</scope>
</reference>
<gene>
    <name evidence="2" type="primary">LOC136083091</name>
</gene>
<sequence length="124" mass="13875">MINGYHYAVKISAIICNTPARSFIKCNKAHNAYSGCDKCEQCGKFIGRVTFPEMNAKLRADLSFATMSDCSHHIMESPLNRTSIGLITQVPHGYMHLVCLGVMKKLIYAWIQRPLNTRLGPCVI</sequence>
<keyword evidence="1" id="KW-1185">Reference proteome</keyword>
<dbReference type="PANTHER" id="PTHR33053">
    <property type="entry name" value="PROTEIN, PUTATIVE-RELATED"/>
    <property type="match status" value="1"/>
</dbReference>